<dbReference type="SUPFAM" id="SSF52402">
    <property type="entry name" value="Adenine nucleotide alpha hydrolases-like"/>
    <property type="match status" value="1"/>
</dbReference>
<gene>
    <name evidence="2" type="primary">cysH</name>
    <name evidence="2" type="ORF">SVXNc_1075</name>
</gene>
<evidence type="ECO:0000313" key="2">
    <source>
        <dbReference type="EMBL" id="WEL20066.1"/>
    </source>
</evidence>
<proteinExistence type="predicted"/>
<keyword evidence="3" id="KW-1185">Reference proteome</keyword>
<sequence>MEAPVTREEIENAPIKAKIRAGEEVVKQALEENETDEVVIGFTGGKDSTLTAWLVKRVCEKEGFEKPRFMFVDHGQHFDEIEQYVEDIAAEWGFEVMVAKNEDLIEKAEKPGDKVAVEELSERNQREADRVGDYEEVPWLMDTEAGNHLLKTVPMNQLLENHGIKAVINGVRWDEHESRGNEEFYSPRNDPDHTRVHPILQFDEREVWDVTWHHMLPDTVEAFEKSGDYPETEEDLPNGLTKADLPISPKYWAGFRSLGSEVSTDKSDEIPAWLQDVENTKERAGRAQNKDDKEIMDKLRQLGYM</sequence>
<dbReference type="InterPro" id="IPR002500">
    <property type="entry name" value="PAPS_reduct_dom"/>
</dbReference>
<dbReference type="GeneID" id="90590513"/>
<dbReference type="InterPro" id="IPR050128">
    <property type="entry name" value="Sulfate_adenylyltrnsfr_sub2"/>
</dbReference>
<evidence type="ECO:0000259" key="1">
    <source>
        <dbReference type="Pfam" id="PF01507"/>
    </source>
</evidence>
<evidence type="ECO:0000313" key="3">
    <source>
        <dbReference type="Proteomes" id="UP001218034"/>
    </source>
</evidence>
<dbReference type="PANTHER" id="PTHR43196:SF1">
    <property type="entry name" value="SULFATE ADENYLYLTRANSFERASE SUBUNIT 2"/>
    <property type="match status" value="1"/>
</dbReference>
<protein>
    <submittedName>
        <fullName evidence="2">Phosphoadenosine phosphosulfate reductase</fullName>
        <ecNumber evidence="2">1.8.4.8</ecNumber>
    </submittedName>
</protein>
<dbReference type="GO" id="GO:0004604">
    <property type="term" value="F:phosphoadenylyl-sulfate reductase (thioredoxin) activity"/>
    <property type="evidence" value="ECO:0007669"/>
    <property type="project" value="UniProtKB-EC"/>
</dbReference>
<feature type="domain" description="Phosphoadenosine phosphosulphate reductase" evidence="1">
    <location>
        <begin position="38"/>
        <end position="218"/>
    </location>
</feature>
<dbReference type="Gene3D" id="3.40.50.620">
    <property type="entry name" value="HUPs"/>
    <property type="match status" value="1"/>
</dbReference>
<reference evidence="2 3" key="1">
    <citation type="submission" date="2022-09" db="EMBL/GenBank/DDBJ databases">
        <title>Xylan utilization by haloarchaea-nanohaloarchaea associations.</title>
        <authorList>
            <person name="Yakimov M."/>
        </authorList>
    </citation>
    <scope>NUCLEOTIDE SEQUENCE [LARGE SCALE GENOMIC DNA]</scope>
    <source>
        <strain evidence="2 3">SVXNc</strain>
    </source>
</reference>
<dbReference type="RefSeq" id="WP_347721893.1">
    <property type="nucleotide sequence ID" value="NZ_CP104395.1"/>
</dbReference>
<dbReference type="EC" id="1.8.4.8" evidence="2"/>
<dbReference type="Proteomes" id="UP001218034">
    <property type="component" value="Chromosome"/>
</dbReference>
<name>A0ABY8CL87_9ARCH</name>
<dbReference type="EMBL" id="CP104395">
    <property type="protein sequence ID" value="WEL20066.1"/>
    <property type="molecule type" value="Genomic_DNA"/>
</dbReference>
<dbReference type="Pfam" id="PF01507">
    <property type="entry name" value="PAPS_reduct"/>
    <property type="match status" value="1"/>
</dbReference>
<dbReference type="InterPro" id="IPR014729">
    <property type="entry name" value="Rossmann-like_a/b/a_fold"/>
</dbReference>
<keyword evidence="2" id="KW-0560">Oxidoreductase</keyword>
<organism evidence="2 3">
    <name type="scientific">Candidatus Nanohalococcus occultus</name>
    <dbReference type="NCBI Taxonomy" id="2978047"/>
    <lineage>
        <taxon>Archaea</taxon>
        <taxon>Candidatus Nanohalarchaeota</taxon>
        <taxon>Candidatus Nanohalarchaeota incertae sedis</taxon>
        <taxon>Candidatus Nanohalococcus</taxon>
    </lineage>
</organism>
<dbReference type="PANTHER" id="PTHR43196">
    <property type="entry name" value="SULFATE ADENYLYLTRANSFERASE SUBUNIT 2"/>
    <property type="match status" value="1"/>
</dbReference>
<accession>A0ABY8CL87</accession>